<sequence length="93" mass="10876">MIMAMKVGFEGSIEVVDEALQQEEMAVPVTVRRRRRHPFFIREREMLMEGLSFDLTPLKLAPKESPERVLSGLRGVHRRRALRRLVLSFKKQS</sequence>
<keyword evidence="2" id="KW-1185">Reference proteome</keyword>
<dbReference type="Gramene" id="ERN15512">
    <property type="protein sequence ID" value="ERN15512"/>
    <property type="gene ID" value="AMTR_s00048p00072160"/>
</dbReference>
<dbReference type="Proteomes" id="UP000017836">
    <property type="component" value="Unassembled WGS sequence"/>
</dbReference>
<name>U5D295_AMBTC</name>
<dbReference type="EMBL" id="KI392502">
    <property type="protein sequence ID" value="ERN15512.1"/>
    <property type="molecule type" value="Genomic_DNA"/>
</dbReference>
<evidence type="ECO:0000313" key="1">
    <source>
        <dbReference type="EMBL" id="ERN15512.1"/>
    </source>
</evidence>
<dbReference type="HOGENOM" id="CLU_2402620_0_0_1"/>
<protein>
    <submittedName>
        <fullName evidence="1">Uncharacterized protein</fullName>
    </submittedName>
</protein>
<gene>
    <name evidence="1" type="ORF">AMTR_s00048p00072160</name>
</gene>
<organism evidence="1 2">
    <name type="scientific">Amborella trichopoda</name>
    <dbReference type="NCBI Taxonomy" id="13333"/>
    <lineage>
        <taxon>Eukaryota</taxon>
        <taxon>Viridiplantae</taxon>
        <taxon>Streptophyta</taxon>
        <taxon>Embryophyta</taxon>
        <taxon>Tracheophyta</taxon>
        <taxon>Spermatophyta</taxon>
        <taxon>Magnoliopsida</taxon>
        <taxon>Amborellales</taxon>
        <taxon>Amborellaceae</taxon>
        <taxon>Amborella</taxon>
    </lineage>
</organism>
<proteinExistence type="predicted"/>
<accession>U5D295</accession>
<reference evidence="2" key="1">
    <citation type="journal article" date="2013" name="Science">
        <title>The Amborella genome and the evolution of flowering plants.</title>
        <authorList>
            <consortium name="Amborella Genome Project"/>
        </authorList>
    </citation>
    <scope>NUCLEOTIDE SEQUENCE [LARGE SCALE GENOMIC DNA]</scope>
</reference>
<dbReference type="AlphaFoldDB" id="U5D295"/>
<evidence type="ECO:0000313" key="2">
    <source>
        <dbReference type="Proteomes" id="UP000017836"/>
    </source>
</evidence>